<dbReference type="EC" id="2.7.4.33" evidence="2"/>
<dbReference type="GO" id="GO:0016740">
    <property type="term" value="F:transferase activity"/>
    <property type="evidence" value="ECO:0007669"/>
    <property type="project" value="UniProtKB-KW"/>
</dbReference>
<dbReference type="EMBL" id="JBHRSZ010000002">
    <property type="protein sequence ID" value="MFC3149832.1"/>
    <property type="molecule type" value="Genomic_DNA"/>
</dbReference>
<dbReference type="Gene3D" id="3.40.50.300">
    <property type="entry name" value="P-loop containing nucleotide triphosphate hydrolases"/>
    <property type="match status" value="2"/>
</dbReference>
<feature type="domain" description="Polyphosphate kinase-2-related" evidence="1">
    <location>
        <begin position="256"/>
        <end position="478"/>
    </location>
</feature>
<comment type="caution">
    <text evidence="2">The sequence shown here is derived from an EMBL/GenBank/DDBJ whole genome shotgun (WGS) entry which is preliminary data.</text>
</comment>
<keyword evidence="3" id="KW-1185">Reference proteome</keyword>
<dbReference type="InterPro" id="IPR027417">
    <property type="entry name" value="P-loop_NTPase"/>
</dbReference>
<feature type="domain" description="Polyphosphate kinase-2-related" evidence="1">
    <location>
        <begin position="2"/>
        <end position="225"/>
    </location>
</feature>
<name>A0ABV7HEN9_9GAMM</name>
<dbReference type="Proteomes" id="UP001595476">
    <property type="component" value="Unassembled WGS sequence"/>
</dbReference>
<keyword evidence="2" id="KW-0808">Transferase</keyword>
<reference evidence="3" key="1">
    <citation type="journal article" date="2019" name="Int. J. Syst. Evol. Microbiol.">
        <title>The Global Catalogue of Microorganisms (GCM) 10K type strain sequencing project: providing services to taxonomists for standard genome sequencing and annotation.</title>
        <authorList>
            <consortium name="The Broad Institute Genomics Platform"/>
            <consortium name="The Broad Institute Genome Sequencing Center for Infectious Disease"/>
            <person name="Wu L."/>
            <person name="Ma J."/>
        </authorList>
    </citation>
    <scope>NUCLEOTIDE SEQUENCE [LARGE SCALE GENOMIC DNA]</scope>
    <source>
        <strain evidence="3">KCTC 52438</strain>
    </source>
</reference>
<gene>
    <name evidence="2" type="primary">pap</name>
    <name evidence="2" type="ORF">ACFOEK_02195</name>
</gene>
<accession>A0ABV7HEN9</accession>
<dbReference type="NCBIfam" id="TIGR03708">
    <property type="entry name" value="poly_P_AMP_trns"/>
    <property type="match status" value="1"/>
</dbReference>
<proteinExistence type="predicted"/>
<sequence>MKKSQYKEEVKALRAELIQLQLSLKDADFPVLIVIGGDDRSGRHETLNLLHEWMDPRFLQANAYGFPTEEEQQKPFMWRYWKDLPPKGLIGLCLRDWTSYSIIEHLVDQLNQEQLAQRIEYSKKFEETLISQGMLIIKIWLHLPEEELKQRLTVERKQIHKTWQIHQRDQQIYTNFDHAKNVIRNTLKATHSEAAPWHIIDSSDLYERNLNVGNLIAKQIKARLKSPPEIQSAKLHKELSAFKGNHLAKVDLSQSIDKSEYKKTLKHWQKKASLLIHQFQEKDQSCVIVFEGWDAAGKGGCIRRLTSSIDAGFYRVTPIAAPTEEELSHHYLWRFWRKIPRAGRMSIFDRSWYGRVLVERVEGFAETREWQDAYDEINDFEQQLHDKGTPVIKFWLHIDKDEQLSRFQERENTPYKHHKITEEDYRNREKWDDYEIAINDMIDYTSTEYAPWRLIPANSKHFARIEVLKHVCEVLEATLTNNTGE</sequence>
<evidence type="ECO:0000259" key="1">
    <source>
        <dbReference type="Pfam" id="PF03976"/>
    </source>
</evidence>
<evidence type="ECO:0000313" key="3">
    <source>
        <dbReference type="Proteomes" id="UP001595476"/>
    </source>
</evidence>
<dbReference type="Pfam" id="PF03976">
    <property type="entry name" value="PPK2"/>
    <property type="match status" value="2"/>
</dbReference>
<dbReference type="PANTHER" id="PTHR34383:SF3">
    <property type="entry name" value="POLYPHOSPHATE:AMP PHOSPHOTRANSFERASE"/>
    <property type="match status" value="1"/>
</dbReference>
<dbReference type="InterPro" id="IPR022489">
    <property type="entry name" value="PolyP_AMP_Tfrase"/>
</dbReference>
<dbReference type="PANTHER" id="PTHR34383">
    <property type="entry name" value="POLYPHOSPHATE:AMP PHOSPHOTRANSFERASE-RELATED"/>
    <property type="match status" value="1"/>
</dbReference>
<protein>
    <submittedName>
        <fullName evidence="2">Polyphosphate:AMP phosphotransferase</fullName>
        <ecNumber evidence="2">2.7.4.33</ecNumber>
    </submittedName>
</protein>
<organism evidence="2 3">
    <name type="scientific">Litoribrevibacter euphylliae</name>
    <dbReference type="NCBI Taxonomy" id="1834034"/>
    <lineage>
        <taxon>Bacteria</taxon>
        <taxon>Pseudomonadati</taxon>
        <taxon>Pseudomonadota</taxon>
        <taxon>Gammaproteobacteria</taxon>
        <taxon>Oceanospirillales</taxon>
        <taxon>Oceanospirillaceae</taxon>
        <taxon>Litoribrevibacter</taxon>
    </lineage>
</organism>
<dbReference type="SUPFAM" id="SSF52540">
    <property type="entry name" value="P-loop containing nucleoside triphosphate hydrolases"/>
    <property type="match status" value="2"/>
</dbReference>
<dbReference type="InterPro" id="IPR022488">
    <property type="entry name" value="PPK2-related"/>
</dbReference>
<evidence type="ECO:0000313" key="2">
    <source>
        <dbReference type="EMBL" id="MFC3149832.1"/>
    </source>
</evidence>
<dbReference type="RefSeq" id="WP_386715519.1">
    <property type="nucleotide sequence ID" value="NZ_JBHRSZ010000002.1"/>
</dbReference>